<dbReference type="GO" id="GO:0003899">
    <property type="term" value="F:DNA-directed RNA polymerase activity"/>
    <property type="evidence" value="ECO:0007669"/>
    <property type="project" value="UniProtKB-UniRule"/>
</dbReference>
<feature type="binding site" evidence="7">
    <location>
        <position position="464"/>
    </location>
    <ligand>
        <name>Mg(2+)</name>
        <dbReference type="ChEBI" id="CHEBI:18420"/>
    </ligand>
</feature>
<dbReference type="Gene3D" id="2.40.50.100">
    <property type="match status" value="3"/>
</dbReference>
<dbReference type="Pfam" id="PF04997">
    <property type="entry name" value="RNA_pol_Rpb1_1"/>
    <property type="match status" value="1"/>
</dbReference>
<evidence type="ECO:0000256" key="4">
    <source>
        <dbReference type="ARBA" id="ARBA00022723"/>
    </source>
</evidence>
<keyword evidence="4 7" id="KW-0479">Metal-binding</keyword>
<dbReference type="Gene3D" id="1.10.150.390">
    <property type="match status" value="1"/>
</dbReference>
<dbReference type="GO" id="GO:0000428">
    <property type="term" value="C:DNA-directed RNA polymerase complex"/>
    <property type="evidence" value="ECO:0007669"/>
    <property type="project" value="UniProtKB-KW"/>
</dbReference>
<dbReference type="InterPro" id="IPR006592">
    <property type="entry name" value="RNA_pol_N"/>
</dbReference>
<feature type="domain" description="RNA polymerase N-terminal" evidence="10">
    <location>
        <begin position="239"/>
        <end position="518"/>
    </location>
</feature>
<feature type="compositionally biased region" description="Acidic residues" evidence="9">
    <location>
        <begin position="1399"/>
        <end position="1412"/>
    </location>
</feature>
<dbReference type="InterPro" id="IPR007081">
    <property type="entry name" value="RNA_pol_Rpb1_5"/>
</dbReference>
<name>A0A851GNT5_9BACT</name>
<dbReference type="Pfam" id="PF05000">
    <property type="entry name" value="RNA_pol_Rpb1_4"/>
    <property type="match status" value="1"/>
</dbReference>
<comment type="cofactor">
    <cofactor evidence="7">
        <name>Zn(2+)</name>
        <dbReference type="ChEBI" id="CHEBI:29105"/>
    </cofactor>
    <text evidence="7">Binds 2 Zn(2+) ions per subunit.</text>
</comment>
<dbReference type="Gene3D" id="1.10.40.90">
    <property type="match status" value="1"/>
</dbReference>
<dbReference type="Gene3D" id="1.10.1790.20">
    <property type="match status" value="1"/>
</dbReference>
<keyword evidence="3 7" id="KW-0548">Nucleotidyltransferase</keyword>
<feature type="binding site" evidence="7">
    <location>
        <position position="468"/>
    </location>
    <ligand>
        <name>Mg(2+)</name>
        <dbReference type="ChEBI" id="CHEBI:18420"/>
    </ligand>
</feature>
<dbReference type="Gene3D" id="4.10.860.120">
    <property type="entry name" value="RNA polymerase II, clamp domain"/>
    <property type="match status" value="1"/>
</dbReference>
<feature type="binding site" evidence="7">
    <location>
        <position position="73"/>
    </location>
    <ligand>
        <name>Zn(2+)</name>
        <dbReference type="ChEBI" id="CHEBI:29105"/>
        <label>1</label>
    </ligand>
</feature>
<dbReference type="PANTHER" id="PTHR19376">
    <property type="entry name" value="DNA-DIRECTED RNA POLYMERASE"/>
    <property type="match status" value="1"/>
</dbReference>
<comment type="subunit">
    <text evidence="7">The RNAP catalytic core consists of 2 alpha, 1 beta, 1 beta' and 1 omega subunit. When a sigma factor is associated with the core the holoenzyme is formed, which can initiate transcription.</text>
</comment>
<dbReference type="InterPro" id="IPR012754">
    <property type="entry name" value="DNA-dir_RpoC_beta_prime_bact"/>
</dbReference>
<keyword evidence="7" id="KW-0460">Magnesium</keyword>
<evidence type="ECO:0000256" key="5">
    <source>
        <dbReference type="ARBA" id="ARBA00023163"/>
    </source>
</evidence>
<feature type="binding site" evidence="7">
    <location>
        <position position="889"/>
    </location>
    <ligand>
        <name>Zn(2+)</name>
        <dbReference type="ChEBI" id="CHEBI:29105"/>
        <label>2</label>
    </ligand>
</feature>
<feature type="binding site" evidence="7">
    <location>
        <position position="466"/>
    </location>
    <ligand>
        <name>Mg(2+)</name>
        <dbReference type="ChEBI" id="CHEBI:18420"/>
    </ligand>
</feature>
<dbReference type="InterPro" id="IPR042102">
    <property type="entry name" value="RNA_pol_Rpb1_3_sf"/>
</dbReference>
<dbReference type="InterPro" id="IPR038120">
    <property type="entry name" value="Rpb1_funnel_sf"/>
</dbReference>
<evidence type="ECO:0000256" key="8">
    <source>
        <dbReference type="RuleBase" id="RU004279"/>
    </source>
</evidence>
<protein>
    <recommendedName>
        <fullName evidence="7">DNA-directed RNA polymerase subunit beta'</fullName>
        <shortName evidence="7">RNAP subunit beta'</shortName>
        <ecNumber evidence="7">2.7.7.6</ecNumber>
    </recommendedName>
    <alternativeName>
        <fullName evidence="7">RNA polymerase subunit beta'</fullName>
    </alternativeName>
    <alternativeName>
        <fullName evidence="7">Transcriptase subunit beta'</fullName>
    </alternativeName>
</protein>
<dbReference type="RefSeq" id="WP_178933261.1">
    <property type="nucleotide sequence ID" value="NZ_JACBAZ010000004.1"/>
</dbReference>
<dbReference type="InterPro" id="IPR007080">
    <property type="entry name" value="RNA_pol_Rpb1_1"/>
</dbReference>
<dbReference type="Pfam" id="PF00623">
    <property type="entry name" value="RNA_pol_Rpb1_2"/>
    <property type="match status" value="2"/>
</dbReference>
<evidence type="ECO:0000256" key="3">
    <source>
        <dbReference type="ARBA" id="ARBA00022695"/>
    </source>
</evidence>
<comment type="similarity">
    <text evidence="7 8">Belongs to the RNA polymerase beta' chain family.</text>
</comment>
<dbReference type="InterPro" id="IPR007083">
    <property type="entry name" value="RNA_pol_Rpb1_4"/>
</dbReference>
<dbReference type="InterPro" id="IPR007066">
    <property type="entry name" value="RNA_pol_Rpb1_3"/>
</dbReference>
<comment type="cofactor">
    <cofactor evidence="7">
        <name>Mg(2+)</name>
        <dbReference type="ChEBI" id="CHEBI:18420"/>
    </cofactor>
    <text evidence="7">Binds 1 Mg(2+) ion per subunit.</text>
</comment>
<feature type="binding site" evidence="7">
    <location>
        <position position="815"/>
    </location>
    <ligand>
        <name>Zn(2+)</name>
        <dbReference type="ChEBI" id="CHEBI:29105"/>
        <label>2</label>
    </ligand>
</feature>
<comment type="catalytic activity">
    <reaction evidence="6 7 8">
        <text>RNA(n) + a ribonucleoside 5'-triphosphate = RNA(n+1) + diphosphate</text>
        <dbReference type="Rhea" id="RHEA:21248"/>
        <dbReference type="Rhea" id="RHEA-COMP:14527"/>
        <dbReference type="Rhea" id="RHEA-COMP:17342"/>
        <dbReference type="ChEBI" id="CHEBI:33019"/>
        <dbReference type="ChEBI" id="CHEBI:61557"/>
        <dbReference type="ChEBI" id="CHEBI:140395"/>
        <dbReference type="EC" id="2.7.7.6"/>
    </reaction>
</comment>
<comment type="caution">
    <text evidence="11">The sequence shown here is derived from an EMBL/GenBank/DDBJ whole genome shotgun (WGS) entry which is preliminary data.</text>
</comment>
<dbReference type="InterPro" id="IPR045867">
    <property type="entry name" value="DNA-dir_RpoC_beta_prime"/>
</dbReference>
<dbReference type="Gene3D" id="1.10.274.100">
    <property type="entry name" value="RNA polymerase Rpb1, domain 3"/>
    <property type="match status" value="1"/>
</dbReference>
<evidence type="ECO:0000313" key="11">
    <source>
        <dbReference type="EMBL" id="NWK56490.1"/>
    </source>
</evidence>
<feature type="binding site" evidence="7">
    <location>
        <position position="91"/>
    </location>
    <ligand>
        <name>Zn(2+)</name>
        <dbReference type="ChEBI" id="CHEBI:29105"/>
        <label>1</label>
    </ligand>
</feature>
<keyword evidence="12" id="KW-1185">Reference proteome</keyword>
<accession>A0A851GNT5</accession>
<feature type="binding site" evidence="7">
    <location>
        <position position="896"/>
    </location>
    <ligand>
        <name>Zn(2+)</name>
        <dbReference type="ChEBI" id="CHEBI:29105"/>
        <label>2</label>
    </ligand>
</feature>
<reference evidence="11 12" key="1">
    <citation type="submission" date="2020-07" db="EMBL/GenBank/DDBJ databases">
        <title>Roseicoccus Jingziensis gen. nov., sp. nov., isolated from coastal seawater.</title>
        <authorList>
            <person name="Feng X."/>
        </authorList>
    </citation>
    <scope>NUCLEOTIDE SEQUENCE [LARGE SCALE GENOMIC DNA]</scope>
    <source>
        <strain evidence="11 12">N1E253</strain>
    </source>
</reference>
<dbReference type="GO" id="GO:0000287">
    <property type="term" value="F:magnesium ion binding"/>
    <property type="evidence" value="ECO:0007669"/>
    <property type="project" value="UniProtKB-UniRule"/>
</dbReference>
<evidence type="ECO:0000256" key="7">
    <source>
        <dbReference type="HAMAP-Rule" id="MF_01322"/>
    </source>
</evidence>
<dbReference type="Proteomes" id="UP000557872">
    <property type="component" value="Unassembled WGS sequence"/>
</dbReference>
<dbReference type="SMART" id="SM00663">
    <property type="entry name" value="RPOLA_N"/>
    <property type="match status" value="1"/>
</dbReference>
<proteinExistence type="inferred from homology"/>
<dbReference type="CDD" id="cd01609">
    <property type="entry name" value="RNAP_beta'_N"/>
    <property type="match status" value="1"/>
</dbReference>
<evidence type="ECO:0000256" key="6">
    <source>
        <dbReference type="ARBA" id="ARBA00048552"/>
    </source>
</evidence>
<dbReference type="GO" id="GO:0003677">
    <property type="term" value="F:DNA binding"/>
    <property type="evidence" value="ECO:0007669"/>
    <property type="project" value="UniProtKB-UniRule"/>
</dbReference>
<keyword evidence="5 7" id="KW-0804">Transcription</keyword>
<dbReference type="GO" id="GO:0008270">
    <property type="term" value="F:zinc ion binding"/>
    <property type="evidence" value="ECO:0007669"/>
    <property type="project" value="UniProtKB-UniRule"/>
</dbReference>
<dbReference type="InterPro" id="IPR000722">
    <property type="entry name" value="RNA_pol_asu"/>
</dbReference>
<evidence type="ECO:0000256" key="9">
    <source>
        <dbReference type="SAM" id="MobiDB-lite"/>
    </source>
</evidence>
<dbReference type="HAMAP" id="MF_01322">
    <property type="entry name" value="RNApol_bact_RpoC"/>
    <property type="match status" value="1"/>
</dbReference>
<dbReference type="SUPFAM" id="SSF64484">
    <property type="entry name" value="beta and beta-prime subunits of DNA dependent RNA-polymerase"/>
    <property type="match status" value="1"/>
</dbReference>
<sequence length="1412" mass="156303">MSVETNLRELFGVNDKPEQFDHVAITVAAPETIRSWSSGEVLNPETINYRTFKPEKGGLFCERIFGPTRDWECACGKYKRIKHKGVVCDRCGVEVTLSRVRRERMGHIELAVPVSHIWFYKCMPSRIGLILDLAARQLERIIYYEDYVVTDIGSSELQLGQLLSENDLYDAEDAYGEGNFKAEMGAEALQSLLSQVKLDELTVQLEEEILNTRSKQTKKKLAKRIKLARGFSQSHSRPEWMIMNVLPVIPPDLRPLVPLEGGRFATSDLNDLYRRVINRNNRLKNLLKLKTPDVIIRNEKRMLQEAVDALFDNGRHGRAVTGAGNRALKSLSDMLKGKGGRFRQNLLGKRVDYSGRSVIVVGPDLKLGQCGLPKKMALTLFEPFIIRRLKDLGYCHTVRSAKKMIDRKTTEVWDILEEVIKGHPVLLNRAPTLHRLSIQAFEPVLIEGSAIRVHPLVCTAFNADFDGDQMAVHVPLSVEAQMEARQLMLAPNNLFSPASGKPITVPSQDIILGTYYLTYARQLTAKELEDRKDVHLPLFESTTEVEFAIASRKVNYHDWIRLRNPDYGSEGKFFGDNEKKIIETTPGRVRFNEIWPSGLGFVNFNVGKGQIGEIIRRCHQVAGQTTTVQVLDDLKTLGFKEASRSGISIGIIDMDIPEEKKQELKNAYAEVEKVTKQYRNGVITDNERYQQVIDIWTHASDNIADALYRKLEHNAGDVRANPLFLMVDSGARGNKQQIKQLSGMRGLMAKPSGDIIERPITSNFREGLSVLEYFISTHGARKGLADTALKTADSGYMTRKLVDVSQDVIVFEEDCGTVNTITATPIIENDEEAASLSSRILGRVSGEKVTDPVSGEVIVAVGQIIGEKEANKIEDLGVERLKIRSALTCEADRGCCQKCYGLNLATGKVAKIGEAVGIIAAQSIGEPGTQLTMRTFHVGGVASSSFKQPIIKAKHSGTVVYKDVRAVKDADGNFVALNKKGSILIRDKNGLELESYNLVIGSVITIPDGEQVKKGTAFVTWDPYNVPILTEKAGKIEFRDMIKGITIQSETDKQTGKKGMLVTEHKEDLHPQIVIVDPKTSDVLASYSIPVGAHLSVKEGSKVKGGAQLARTPRKIAKTGDITGGLPRIAELFEARRPKDACTIAKITGEVSYGPNVRGKKKVIVTDMETGEHADHLVPMGKHIIVGEGDILQRGDQITEGPVSPDDLLEACGAQALQEHLTDEVQRVYRLQGVEINDKHIEIVIRQMLRKVKITEPGDTEFLWGDQVDRVTFKKANEDVLAQGGAPAESEPVLLGITKASLETESFISAASFQDTTRVLTDASTVGRVDHLRGFKENVIMGHLIPAGTGFHQHRDTQIEFTVEEPEPIQPEPEEKDLVDGEGTETPEDLPITPTVDQAGEDDTPPSEEVSA</sequence>
<organism evidence="11 12">
    <name type="scientific">Oceaniferula marina</name>
    <dbReference type="NCBI Taxonomy" id="2748318"/>
    <lineage>
        <taxon>Bacteria</taxon>
        <taxon>Pseudomonadati</taxon>
        <taxon>Verrucomicrobiota</taxon>
        <taxon>Verrucomicrobiia</taxon>
        <taxon>Verrucomicrobiales</taxon>
        <taxon>Verrucomicrobiaceae</taxon>
        <taxon>Oceaniferula</taxon>
    </lineage>
</organism>
<dbReference type="GO" id="GO:0006351">
    <property type="term" value="P:DNA-templated transcription"/>
    <property type="evidence" value="ECO:0007669"/>
    <property type="project" value="UniProtKB-UniRule"/>
</dbReference>
<evidence type="ECO:0000256" key="1">
    <source>
        <dbReference type="ARBA" id="ARBA00022478"/>
    </source>
</evidence>
<feature type="binding site" evidence="7">
    <location>
        <position position="88"/>
    </location>
    <ligand>
        <name>Zn(2+)</name>
        <dbReference type="ChEBI" id="CHEBI:29105"/>
        <label>1</label>
    </ligand>
</feature>
<dbReference type="EC" id="2.7.7.6" evidence="7"/>
<dbReference type="Gene3D" id="1.10.132.30">
    <property type="match status" value="1"/>
</dbReference>
<keyword evidence="7" id="KW-0862">Zinc</keyword>
<evidence type="ECO:0000313" key="12">
    <source>
        <dbReference type="Proteomes" id="UP000557872"/>
    </source>
</evidence>
<keyword evidence="1 7" id="KW-0240">DNA-directed RNA polymerase</keyword>
<feature type="binding site" evidence="7">
    <location>
        <position position="899"/>
    </location>
    <ligand>
        <name>Zn(2+)</name>
        <dbReference type="ChEBI" id="CHEBI:29105"/>
        <label>2</label>
    </ligand>
</feature>
<dbReference type="Pfam" id="PF04983">
    <property type="entry name" value="RNA_pol_Rpb1_3"/>
    <property type="match status" value="1"/>
</dbReference>
<dbReference type="InterPro" id="IPR044893">
    <property type="entry name" value="RNA_pol_Rpb1_clamp_domain"/>
</dbReference>
<dbReference type="NCBIfam" id="TIGR02386">
    <property type="entry name" value="rpoC_TIGR"/>
    <property type="match status" value="1"/>
</dbReference>
<evidence type="ECO:0000259" key="10">
    <source>
        <dbReference type="SMART" id="SM00663"/>
    </source>
</evidence>
<dbReference type="Gene3D" id="2.40.40.20">
    <property type="match status" value="1"/>
</dbReference>
<dbReference type="Pfam" id="PF04998">
    <property type="entry name" value="RNA_pol_Rpb1_5"/>
    <property type="match status" value="1"/>
</dbReference>
<keyword evidence="2 7" id="KW-0808">Transferase</keyword>
<feature type="region of interest" description="Disordered" evidence="9">
    <location>
        <begin position="1362"/>
        <end position="1412"/>
    </location>
</feature>
<feature type="binding site" evidence="7">
    <location>
        <position position="75"/>
    </location>
    <ligand>
        <name>Zn(2+)</name>
        <dbReference type="ChEBI" id="CHEBI:29105"/>
        <label>1</label>
    </ligand>
</feature>
<evidence type="ECO:0000256" key="2">
    <source>
        <dbReference type="ARBA" id="ARBA00022679"/>
    </source>
</evidence>
<comment type="function">
    <text evidence="7 8">DNA-dependent RNA polymerase catalyzes the transcription of DNA into RNA using the four ribonucleoside triphosphates as substrates.</text>
</comment>
<dbReference type="CDD" id="cd02655">
    <property type="entry name" value="RNAP_beta'_C"/>
    <property type="match status" value="1"/>
</dbReference>
<dbReference type="PANTHER" id="PTHR19376:SF54">
    <property type="entry name" value="DNA-DIRECTED RNA POLYMERASE SUBUNIT BETA"/>
    <property type="match status" value="1"/>
</dbReference>
<gene>
    <name evidence="7 11" type="primary">rpoC</name>
    <name evidence="11" type="ORF">HW115_12780</name>
</gene>
<dbReference type="EMBL" id="JACBAZ010000004">
    <property type="protein sequence ID" value="NWK56490.1"/>
    <property type="molecule type" value="Genomic_DNA"/>
</dbReference>
<feature type="compositionally biased region" description="Acidic residues" evidence="9">
    <location>
        <begin position="1362"/>
        <end position="1388"/>
    </location>
</feature>